<proteinExistence type="inferred from homology"/>
<name>A0A1H0B9S1_9BACI</name>
<dbReference type="PANTHER" id="PTHR35134:SF2">
    <property type="entry name" value="NUCLEOTIDASE YQFW-RELATED"/>
    <property type="match status" value="1"/>
</dbReference>
<dbReference type="RefSeq" id="WP_090840782.1">
    <property type="nucleotide sequence ID" value="NZ_FNIL01000001.1"/>
</dbReference>
<sequence length="193" mass="22944">MSNQPYRFGIDIDGTVTDPATFIPHLNKHFNKQLTLADIVDYDLTKALDVTEEQFWKWMQKHESMLYQKSIIADNAKEILTAWKSDFELFYISARPNHLYDITEEWFHRLEVPYDHIELLGQHDKLDAVREHKVDTFFEDKHDNAVNIAEEFQIPVILMETPYNQMSVPDNVHRAKNWHHAKEIVDRLFMTSK</sequence>
<evidence type="ECO:0000256" key="3">
    <source>
        <dbReference type="PIRNR" id="PIRNR021362"/>
    </source>
</evidence>
<dbReference type="PIRSF" id="PIRSF021362">
    <property type="entry name" value="UCP021362_HAD"/>
    <property type="match status" value="1"/>
</dbReference>
<evidence type="ECO:0000256" key="2">
    <source>
        <dbReference type="ARBA" id="ARBA00022801"/>
    </source>
</evidence>
<reference evidence="5" key="1">
    <citation type="submission" date="2016-10" db="EMBL/GenBank/DDBJ databases">
        <authorList>
            <person name="Varghese N."/>
            <person name="Submissions S."/>
        </authorList>
    </citation>
    <scope>NUCLEOTIDE SEQUENCE [LARGE SCALE GENOMIC DNA]</scope>
    <source>
        <strain evidence="5">CGMCC 1.10369</strain>
    </source>
</reference>
<protein>
    <recommendedName>
        <fullName evidence="3">Nucleotidase</fullName>
        <ecNumber evidence="3">3.1.3.-</ecNumber>
    </recommendedName>
</protein>
<evidence type="ECO:0000256" key="1">
    <source>
        <dbReference type="ARBA" id="ARBA00009589"/>
    </source>
</evidence>
<dbReference type="EC" id="3.1.3.-" evidence="3"/>
<keyword evidence="2 3" id="KW-0378">Hydrolase</keyword>
<dbReference type="InterPro" id="IPR036412">
    <property type="entry name" value="HAD-like_sf"/>
</dbReference>
<dbReference type="STRING" id="745820.SAMN04488053_101811"/>
<dbReference type="SUPFAM" id="SSF56784">
    <property type="entry name" value="HAD-like"/>
    <property type="match status" value="1"/>
</dbReference>
<dbReference type="InterPro" id="IPR052419">
    <property type="entry name" value="5_3-deoxyribonucleotidase-like"/>
</dbReference>
<dbReference type="OrthoDB" id="2471595at2"/>
<evidence type="ECO:0000313" key="5">
    <source>
        <dbReference type="Proteomes" id="UP000198778"/>
    </source>
</evidence>
<organism evidence="4 5">
    <name type="scientific">Alkalicoccus daliensis</name>
    <dbReference type="NCBI Taxonomy" id="745820"/>
    <lineage>
        <taxon>Bacteria</taxon>
        <taxon>Bacillati</taxon>
        <taxon>Bacillota</taxon>
        <taxon>Bacilli</taxon>
        <taxon>Bacillales</taxon>
        <taxon>Bacillaceae</taxon>
        <taxon>Alkalicoccus</taxon>
    </lineage>
</organism>
<dbReference type="Gene3D" id="3.40.50.1000">
    <property type="entry name" value="HAD superfamily/HAD-like"/>
    <property type="match status" value="1"/>
</dbReference>
<keyword evidence="5" id="KW-1185">Reference proteome</keyword>
<gene>
    <name evidence="4" type="ORF">SAMN04488053_101811</name>
</gene>
<dbReference type="PANTHER" id="PTHR35134">
    <property type="entry name" value="NUCLEOTIDASE YQFW-RELATED"/>
    <property type="match status" value="1"/>
</dbReference>
<evidence type="ECO:0000313" key="4">
    <source>
        <dbReference type="EMBL" id="SDN42405.1"/>
    </source>
</evidence>
<dbReference type="AlphaFoldDB" id="A0A1H0B9S1"/>
<dbReference type="Proteomes" id="UP000198778">
    <property type="component" value="Unassembled WGS sequence"/>
</dbReference>
<dbReference type="EMBL" id="FNIL01000001">
    <property type="protein sequence ID" value="SDN42405.1"/>
    <property type="molecule type" value="Genomic_DNA"/>
</dbReference>
<accession>A0A1H0B9S1</accession>
<comment type="similarity">
    <text evidence="1 3">Belongs to the 5'(3')-deoxyribonucleotidase family.</text>
</comment>
<dbReference type="GO" id="GO:0016787">
    <property type="term" value="F:hydrolase activity"/>
    <property type="evidence" value="ECO:0007669"/>
    <property type="project" value="UniProtKB-KW"/>
</dbReference>
<dbReference type="InterPro" id="IPR023214">
    <property type="entry name" value="HAD_sf"/>
</dbReference>
<dbReference type="InterPro" id="IPR009206">
    <property type="entry name" value="Nucleotidase_putative"/>
</dbReference>